<keyword evidence="2" id="KW-0479">Metal-binding</keyword>
<dbReference type="EMBL" id="ML977212">
    <property type="protein sequence ID" value="KAF1980977.1"/>
    <property type="molecule type" value="Genomic_DNA"/>
</dbReference>
<evidence type="ECO:0000256" key="1">
    <source>
        <dbReference type="ARBA" id="ARBA00005495"/>
    </source>
</evidence>
<sequence length="163" mass="18028">MAKSFTGDPSQYGKTTLNPLRGHCLCGSIHVAVDDPELFSRPRALLCHCANCRKTSGSIFSTNLAISENKVQIEDKDNSLKKYVDKDTGSGTELWRYFCGNCGNSIKSETALLSGTAIVKMGIFPVIPSPAMECFALHRQDWEQKLDGVVQYKFNRADGEMEQ</sequence>
<accession>A0A6G1GJQ4</accession>
<name>A0A6G1GJQ4_9PEZI</name>
<dbReference type="Gene3D" id="3.90.1590.10">
    <property type="entry name" value="glutathione-dependent formaldehyde- activating enzyme (gfa)"/>
    <property type="match status" value="1"/>
</dbReference>
<dbReference type="Pfam" id="PF04828">
    <property type="entry name" value="GFA"/>
    <property type="match status" value="1"/>
</dbReference>
<gene>
    <name evidence="6" type="ORF">K402DRAFT_343333</name>
</gene>
<evidence type="ECO:0000256" key="4">
    <source>
        <dbReference type="ARBA" id="ARBA00023239"/>
    </source>
</evidence>
<dbReference type="PANTHER" id="PTHR33337">
    <property type="entry name" value="GFA DOMAIN-CONTAINING PROTEIN"/>
    <property type="match status" value="1"/>
</dbReference>
<evidence type="ECO:0000256" key="2">
    <source>
        <dbReference type="ARBA" id="ARBA00022723"/>
    </source>
</evidence>
<keyword evidence="4" id="KW-0456">Lyase</keyword>
<evidence type="ECO:0000313" key="7">
    <source>
        <dbReference type="Proteomes" id="UP000800041"/>
    </source>
</evidence>
<dbReference type="GO" id="GO:0016846">
    <property type="term" value="F:carbon-sulfur lyase activity"/>
    <property type="evidence" value="ECO:0007669"/>
    <property type="project" value="InterPro"/>
</dbReference>
<dbReference type="SUPFAM" id="SSF51316">
    <property type="entry name" value="Mss4-like"/>
    <property type="match status" value="1"/>
</dbReference>
<dbReference type="OrthoDB" id="9985472at2759"/>
<dbReference type="InterPro" id="IPR011057">
    <property type="entry name" value="Mss4-like_sf"/>
</dbReference>
<dbReference type="GO" id="GO:0046872">
    <property type="term" value="F:metal ion binding"/>
    <property type="evidence" value="ECO:0007669"/>
    <property type="project" value="UniProtKB-KW"/>
</dbReference>
<evidence type="ECO:0000256" key="3">
    <source>
        <dbReference type="ARBA" id="ARBA00022833"/>
    </source>
</evidence>
<dbReference type="PANTHER" id="PTHR33337:SF43">
    <property type="entry name" value="CENP-V_GFA DOMAIN-CONTAINING PROTEIN"/>
    <property type="match status" value="1"/>
</dbReference>
<dbReference type="AlphaFoldDB" id="A0A6G1GJQ4"/>
<keyword evidence="7" id="KW-1185">Reference proteome</keyword>
<comment type="similarity">
    <text evidence="1">Belongs to the Gfa family.</text>
</comment>
<proteinExistence type="inferred from homology"/>
<dbReference type="Proteomes" id="UP000800041">
    <property type="component" value="Unassembled WGS sequence"/>
</dbReference>
<evidence type="ECO:0000259" key="5">
    <source>
        <dbReference type="PROSITE" id="PS51891"/>
    </source>
</evidence>
<dbReference type="PROSITE" id="PS51891">
    <property type="entry name" value="CENP_V_GFA"/>
    <property type="match status" value="1"/>
</dbReference>
<keyword evidence="3" id="KW-0862">Zinc</keyword>
<organism evidence="6 7">
    <name type="scientific">Aulographum hederae CBS 113979</name>
    <dbReference type="NCBI Taxonomy" id="1176131"/>
    <lineage>
        <taxon>Eukaryota</taxon>
        <taxon>Fungi</taxon>
        <taxon>Dikarya</taxon>
        <taxon>Ascomycota</taxon>
        <taxon>Pezizomycotina</taxon>
        <taxon>Dothideomycetes</taxon>
        <taxon>Pleosporomycetidae</taxon>
        <taxon>Aulographales</taxon>
        <taxon>Aulographaceae</taxon>
    </lineage>
</organism>
<evidence type="ECO:0000313" key="6">
    <source>
        <dbReference type="EMBL" id="KAF1980977.1"/>
    </source>
</evidence>
<protein>
    <recommendedName>
        <fullName evidence="5">CENP-V/GFA domain-containing protein</fullName>
    </recommendedName>
</protein>
<dbReference type="InterPro" id="IPR006913">
    <property type="entry name" value="CENP-V/GFA"/>
</dbReference>
<reference evidence="6" key="1">
    <citation type="journal article" date="2020" name="Stud. Mycol.">
        <title>101 Dothideomycetes genomes: a test case for predicting lifestyles and emergence of pathogens.</title>
        <authorList>
            <person name="Haridas S."/>
            <person name="Albert R."/>
            <person name="Binder M."/>
            <person name="Bloem J."/>
            <person name="Labutti K."/>
            <person name="Salamov A."/>
            <person name="Andreopoulos B."/>
            <person name="Baker S."/>
            <person name="Barry K."/>
            <person name="Bills G."/>
            <person name="Bluhm B."/>
            <person name="Cannon C."/>
            <person name="Castanera R."/>
            <person name="Culley D."/>
            <person name="Daum C."/>
            <person name="Ezra D."/>
            <person name="Gonzalez J."/>
            <person name="Henrissat B."/>
            <person name="Kuo A."/>
            <person name="Liang C."/>
            <person name="Lipzen A."/>
            <person name="Lutzoni F."/>
            <person name="Magnuson J."/>
            <person name="Mondo S."/>
            <person name="Nolan M."/>
            <person name="Ohm R."/>
            <person name="Pangilinan J."/>
            <person name="Park H.-J."/>
            <person name="Ramirez L."/>
            <person name="Alfaro M."/>
            <person name="Sun H."/>
            <person name="Tritt A."/>
            <person name="Yoshinaga Y."/>
            <person name="Zwiers L.-H."/>
            <person name="Turgeon B."/>
            <person name="Goodwin S."/>
            <person name="Spatafora J."/>
            <person name="Crous P."/>
            <person name="Grigoriev I."/>
        </authorList>
    </citation>
    <scope>NUCLEOTIDE SEQUENCE</scope>
    <source>
        <strain evidence="6">CBS 113979</strain>
    </source>
</reference>
<feature type="domain" description="CENP-V/GFA" evidence="5">
    <location>
        <begin position="20"/>
        <end position="143"/>
    </location>
</feature>